<dbReference type="InterPro" id="IPR011042">
    <property type="entry name" value="6-blade_b-propeller_TolB-like"/>
</dbReference>
<protein>
    <submittedName>
        <fullName evidence="2">Uncharacterized protein</fullName>
    </submittedName>
</protein>
<dbReference type="SUPFAM" id="SSF82171">
    <property type="entry name" value="DPP6 N-terminal domain-like"/>
    <property type="match status" value="1"/>
</dbReference>
<gene>
    <name evidence="2" type="ordered locus">GM21_3539</name>
</gene>
<keyword evidence="1" id="KW-0732">Signal</keyword>
<name>C6E608_GEOSM</name>
<dbReference type="Pfam" id="PF07676">
    <property type="entry name" value="PD40"/>
    <property type="match status" value="1"/>
</dbReference>
<dbReference type="KEGG" id="gem:GM21_3539"/>
<dbReference type="InterPro" id="IPR011659">
    <property type="entry name" value="WD40"/>
</dbReference>
<dbReference type="eggNOG" id="COG0823">
    <property type="taxonomic scope" value="Bacteria"/>
</dbReference>
<accession>C6E608</accession>
<feature type="signal peptide" evidence="1">
    <location>
        <begin position="1"/>
        <end position="25"/>
    </location>
</feature>
<proteinExistence type="predicted"/>
<dbReference type="Gene3D" id="2.120.10.30">
    <property type="entry name" value="TolB, C-terminal domain"/>
    <property type="match status" value="2"/>
</dbReference>
<dbReference type="PROSITE" id="PS51257">
    <property type="entry name" value="PROKAR_LIPOPROTEIN"/>
    <property type="match status" value="1"/>
</dbReference>
<dbReference type="AlphaFoldDB" id="C6E608"/>
<dbReference type="HOGENOM" id="CLU_602377_0_0_7"/>
<dbReference type="EMBL" id="CP001661">
    <property type="protein sequence ID" value="ACT19560.1"/>
    <property type="molecule type" value="Genomic_DNA"/>
</dbReference>
<reference evidence="2" key="1">
    <citation type="submission" date="2009-07" db="EMBL/GenBank/DDBJ databases">
        <title>Complete sequence of Geobacter sp. M21.</title>
        <authorList>
            <consortium name="US DOE Joint Genome Institute"/>
            <person name="Lucas S."/>
            <person name="Copeland A."/>
            <person name="Lapidus A."/>
            <person name="Glavina del Rio T."/>
            <person name="Dalin E."/>
            <person name="Tice H."/>
            <person name="Bruce D."/>
            <person name="Goodwin L."/>
            <person name="Pitluck S."/>
            <person name="Saunders E."/>
            <person name="Brettin T."/>
            <person name="Detter J.C."/>
            <person name="Han C."/>
            <person name="Larimer F."/>
            <person name="Land M."/>
            <person name="Hauser L."/>
            <person name="Kyrpides N."/>
            <person name="Ovchinnikova G."/>
            <person name="Lovley D."/>
        </authorList>
    </citation>
    <scope>NUCLEOTIDE SEQUENCE [LARGE SCALE GENOMIC DNA]</scope>
    <source>
        <strain evidence="2">M21</strain>
    </source>
</reference>
<evidence type="ECO:0000313" key="2">
    <source>
        <dbReference type="EMBL" id="ACT19560.1"/>
    </source>
</evidence>
<organism evidence="2">
    <name type="scientific">Geobacter sp. (strain M21)</name>
    <dbReference type="NCBI Taxonomy" id="443144"/>
    <lineage>
        <taxon>Bacteria</taxon>
        <taxon>Pseudomonadati</taxon>
        <taxon>Thermodesulfobacteriota</taxon>
        <taxon>Desulfuromonadia</taxon>
        <taxon>Geobacterales</taxon>
        <taxon>Geobacteraceae</taxon>
        <taxon>Geobacter</taxon>
    </lineage>
</organism>
<evidence type="ECO:0000256" key="1">
    <source>
        <dbReference type="SAM" id="SignalP"/>
    </source>
</evidence>
<sequence length="449" mass="47918">MNRSTLFHPLLIALLFCACCGCTKAESPIAPGAPAAVVSTSAVLAAMEAPAPAKMSAGEAPDGLIVFFHPGGKGVAYTRKEGEGVRLVHDGKVGAPVASIDALAFSPDGKRIAYSAMVGKKWRVFVDGAAGVDSEQTTDPSFSPDSRHVAYGVKTAAGWSIVIDGRLTQMNKAFLGNPVFSSDSSKIAFTEADSGVGAPRLVICDLFLKRLFALEGSSPELVVNSDRSRIALVRHQGKEQNLVEVDFLKAAQIGEGARYDAVSNVTYASAGNNLAYYGIRGGKNYLVLNGREEALPPGNLPWAPLVPSREEKAAAFVDNGTGISLHRTASAGNDLAYEEVGDRTISRGGELFAYAARRGANWFVVVNGKEGAPFDKVVSPVFSPDDGFLVYRARKDGKRFLVVSDRNGKIVKQHQSYEMVFPPVFTADRKSVAYGVKDGQQLVWKVEKL</sequence>
<feature type="chain" id="PRO_5002963528" evidence="1">
    <location>
        <begin position="26"/>
        <end position="449"/>
    </location>
</feature>
<dbReference type="STRING" id="443144.GM21_3539"/>